<organism evidence="2">
    <name type="scientific">mine drainage metagenome</name>
    <dbReference type="NCBI Taxonomy" id="410659"/>
    <lineage>
        <taxon>unclassified sequences</taxon>
        <taxon>metagenomes</taxon>
        <taxon>ecological metagenomes</taxon>
    </lineage>
</organism>
<sequence>MKTSRGLILAAVLAASAWNLVLLGSAVFNAHWVLTRVSGGQYHSLPIGVRIVNFGFAVLTVWVMLFAWRIWKSNGARFGGDARWAQIVVALYAASTVINAISKSPEERWNVIPAMIVAGGFLILRRPVD</sequence>
<proteinExistence type="predicted"/>
<keyword evidence="1" id="KW-1133">Transmembrane helix</keyword>
<accession>A0A1J5QM27</accession>
<reference evidence="2" key="1">
    <citation type="submission" date="2016-10" db="EMBL/GenBank/DDBJ databases">
        <title>Sequence of Gallionella enrichment culture.</title>
        <authorList>
            <person name="Poehlein A."/>
            <person name="Muehling M."/>
            <person name="Daniel R."/>
        </authorList>
    </citation>
    <scope>NUCLEOTIDE SEQUENCE</scope>
</reference>
<dbReference type="EMBL" id="MLJW01000980">
    <property type="protein sequence ID" value="OIQ81020.1"/>
    <property type="molecule type" value="Genomic_DNA"/>
</dbReference>
<name>A0A1J5QM27_9ZZZZ</name>
<gene>
    <name evidence="2" type="ORF">GALL_372130</name>
</gene>
<feature type="transmembrane region" description="Helical" evidence="1">
    <location>
        <begin position="47"/>
        <end position="71"/>
    </location>
</feature>
<protein>
    <submittedName>
        <fullName evidence="2">Uncharacterized protein</fullName>
    </submittedName>
</protein>
<comment type="caution">
    <text evidence="2">The sequence shown here is derived from an EMBL/GenBank/DDBJ whole genome shotgun (WGS) entry which is preliminary data.</text>
</comment>
<evidence type="ECO:0000256" key="1">
    <source>
        <dbReference type="SAM" id="Phobius"/>
    </source>
</evidence>
<dbReference type="AlphaFoldDB" id="A0A1J5QM27"/>
<keyword evidence="1" id="KW-0472">Membrane</keyword>
<keyword evidence="1" id="KW-0812">Transmembrane</keyword>
<feature type="transmembrane region" description="Helical" evidence="1">
    <location>
        <begin position="83"/>
        <end position="102"/>
    </location>
</feature>
<evidence type="ECO:0000313" key="2">
    <source>
        <dbReference type="EMBL" id="OIQ81020.1"/>
    </source>
</evidence>
<feature type="transmembrane region" description="Helical" evidence="1">
    <location>
        <begin position="108"/>
        <end position="124"/>
    </location>
</feature>